<gene>
    <name evidence="2" type="ORF">EKO24_015895</name>
</gene>
<keyword evidence="3" id="KW-1185">Reference proteome</keyword>
<keyword evidence="1" id="KW-0812">Transmembrane</keyword>
<evidence type="ECO:0000256" key="1">
    <source>
        <dbReference type="SAM" id="Phobius"/>
    </source>
</evidence>
<keyword evidence="1" id="KW-0472">Membrane</keyword>
<evidence type="ECO:0000313" key="2">
    <source>
        <dbReference type="EMBL" id="TRW91968.1"/>
    </source>
</evidence>
<reference evidence="2 3" key="1">
    <citation type="journal article" date="2019" name="Antonie Van Leeuwenhoek">
        <title>Description of 'Ca. Methylobacter oryzae' KRF1, a novel species from the environmentally important Methylobacter clade 2.</title>
        <authorList>
            <person name="Khatri K."/>
            <person name="Mohite J.A."/>
            <person name="Pandit P.S."/>
            <person name="Bahulikar R."/>
            <person name="Rahalkar M.C."/>
        </authorList>
    </citation>
    <scope>NUCLEOTIDE SEQUENCE [LARGE SCALE GENOMIC DNA]</scope>
    <source>
        <strain evidence="2 3">KRF1</strain>
    </source>
</reference>
<dbReference type="EMBL" id="RYFG02000110">
    <property type="protein sequence ID" value="TRW91968.1"/>
    <property type="molecule type" value="Genomic_DNA"/>
</dbReference>
<comment type="caution">
    <text evidence="2">The sequence shown here is derived from an EMBL/GenBank/DDBJ whole genome shotgun (WGS) entry which is preliminary data.</text>
</comment>
<evidence type="ECO:0000313" key="3">
    <source>
        <dbReference type="Proteomes" id="UP000733744"/>
    </source>
</evidence>
<accession>A0ABY3C7W6</accession>
<proteinExistence type="predicted"/>
<dbReference type="RefSeq" id="WP_143733241.1">
    <property type="nucleotide sequence ID" value="NZ_RYFG02000110.1"/>
</dbReference>
<dbReference type="Proteomes" id="UP000733744">
    <property type="component" value="Unassembled WGS sequence"/>
</dbReference>
<organism evidence="2 3">
    <name type="scientific">Candidatus Methylobacter oryzae</name>
    <dbReference type="NCBI Taxonomy" id="2497749"/>
    <lineage>
        <taxon>Bacteria</taxon>
        <taxon>Pseudomonadati</taxon>
        <taxon>Pseudomonadota</taxon>
        <taxon>Gammaproteobacteria</taxon>
        <taxon>Methylococcales</taxon>
        <taxon>Methylococcaceae</taxon>
        <taxon>Methylobacter</taxon>
    </lineage>
</organism>
<protein>
    <submittedName>
        <fullName evidence="2">Uncharacterized protein</fullName>
    </submittedName>
</protein>
<name>A0ABY3C7W6_9GAMM</name>
<feature type="transmembrane region" description="Helical" evidence="1">
    <location>
        <begin position="12"/>
        <end position="40"/>
    </location>
</feature>
<keyword evidence="1" id="KW-1133">Transmembrane helix</keyword>
<sequence>MPKINVLSRQQIIAGFGMVVCCGLLMLAVPRFIASLYALYPEAAFKQADTKLPLDVYQKSIDHLTQALSWYEGPEYWQTQAFFYLELFNASPQPLAQKQELLKQAQASVIQGLKLSPIDPYAWFRLATVDEALKLPAPQIINALQLSFYAGRVEPGLLMSRLSFGYNYYHQFDEEMKRLWQKQVPVAWAFQAEQLVKFVALHLETKVLVEEALANSPDNRKKFSVDLESYIQKNP</sequence>